<dbReference type="Gene3D" id="2.130.10.30">
    <property type="entry name" value="Regulator of chromosome condensation 1/beta-lactamase-inhibitor protein II"/>
    <property type="match status" value="2"/>
</dbReference>
<dbReference type="SUPFAM" id="SSF50985">
    <property type="entry name" value="RCC1/BLIP-II"/>
    <property type="match status" value="1"/>
</dbReference>
<evidence type="ECO:0000259" key="3">
    <source>
        <dbReference type="SMART" id="SM00429"/>
    </source>
</evidence>
<dbReference type="InterPro" id="IPR002909">
    <property type="entry name" value="IPT_dom"/>
</dbReference>
<dbReference type="InterPro" id="IPR000408">
    <property type="entry name" value="Reg_chr_condens"/>
</dbReference>
<dbReference type="EMBL" id="JAHZSV010000026">
    <property type="protein sequence ID" value="MBW8201200.1"/>
    <property type="molecule type" value="Genomic_DNA"/>
</dbReference>
<dbReference type="SUPFAM" id="SSF81296">
    <property type="entry name" value="E set domains"/>
    <property type="match status" value="3"/>
</dbReference>
<dbReference type="InterPro" id="IPR051210">
    <property type="entry name" value="Ub_ligase/GEF_domain"/>
</dbReference>
<name>A0ABS7EUI3_9FLAO</name>
<evidence type="ECO:0000313" key="4">
    <source>
        <dbReference type="EMBL" id="MBW8201200.1"/>
    </source>
</evidence>
<dbReference type="Pfam" id="PF13540">
    <property type="entry name" value="RCC1_2"/>
    <property type="match status" value="1"/>
</dbReference>
<keyword evidence="2" id="KW-0732">Signal</keyword>
<accession>A0ABS7EUI3</accession>
<feature type="chain" id="PRO_5045993764" evidence="2">
    <location>
        <begin position="26"/>
        <end position="623"/>
    </location>
</feature>
<gene>
    <name evidence="4" type="ORF">K1F36_15345</name>
</gene>
<protein>
    <submittedName>
        <fullName evidence="4">IPT/TIG domain-containing protein</fullName>
    </submittedName>
</protein>
<evidence type="ECO:0000256" key="2">
    <source>
        <dbReference type="SAM" id="SignalP"/>
    </source>
</evidence>
<dbReference type="InterPro" id="IPR013783">
    <property type="entry name" value="Ig-like_fold"/>
</dbReference>
<dbReference type="PANTHER" id="PTHR22870:SF408">
    <property type="entry name" value="OS09G0560450 PROTEIN"/>
    <property type="match status" value="1"/>
</dbReference>
<dbReference type="Pfam" id="PF25390">
    <property type="entry name" value="WD40_RLD"/>
    <property type="match status" value="1"/>
</dbReference>
<dbReference type="InterPro" id="IPR058923">
    <property type="entry name" value="RCC1-like_dom"/>
</dbReference>
<dbReference type="CDD" id="cd00603">
    <property type="entry name" value="IPT_PCSR"/>
    <property type="match status" value="1"/>
</dbReference>
<sequence length="623" mass="65217">MNTCIIRKFKTVFLVCSLIFLGACSKDDNGDGGQPVVPIISDFAPTSGQVGDEVTINGKHFSTTASGNAVKFNDIKATVKTATKTQLIVTVPEGAATGKVSVTVNGEVGTSLTDFTVLFSPKITVLSVDNGYVGDQVTIEGENFDATTSGNEVLFNGTSATVTSATETALVVTVPEGATTGNIKVTVNGMTTTSSEVFTVNQPPSISGFSPLSGIIGEGITIEGEHFSATASENEVLINGMVANLISASETTLVVVVPEGASTGKISVTVDGKEVISGEDFAVLPLKQIEAGGYHTLMVKSDNTLWGFGWNYQGQLGVSGQDRYLKAVHIMSDVKTVAAGERHTLILKTDNTLWATGRNTSGELGDGTQTNVFVPKQIMTDVQAIAAGQAHSLILKTDNTLWSTGSNSFGQLGNGGSGNIHVDCQQVMTDVRAIAAGAAHSLIVKEDNTLWVTGFNGYGQLGDGTLVHISTPKQVMSDVLMVSAGHSHSLVIKTDKTLWGMGHNEFGQLRGNETENVLIPKQIMAGVAKVSAGYVYTLILDQDQTLWGLGNNEHGLLHSGTTEVSNFAPVQIMGNIKLLSAGSVHSMLYREDNTLWSAGSNSYGQLGDGSTTSSTNSVGVEIP</sequence>
<dbReference type="RefSeq" id="WP_220114637.1">
    <property type="nucleotide sequence ID" value="NZ_JAHZSV010000026.1"/>
</dbReference>
<feature type="domain" description="IPT/TIG" evidence="3">
    <location>
        <begin position="203"/>
        <end position="284"/>
    </location>
</feature>
<feature type="domain" description="IPT/TIG" evidence="3">
    <location>
        <begin position="37"/>
        <end position="118"/>
    </location>
</feature>
<proteinExistence type="predicted"/>
<dbReference type="Pfam" id="PF01833">
    <property type="entry name" value="TIG"/>
    <property type="match status" value="3"/>
</dbReference>
<dbReference type="InterPro" id="IPR009091">
    <property type="entry name" value="RCC1/BLIP-II"/>
</dbReference>
<keyword evidence="5" id="KW-1185">Reference proteome</keyword>
<feature type="signal peptide" evidence="2">
    <location>
        <begin position="1"/>
        <end position="25"/>
    </location>
</feature>
<dbReference type="InterPro" id="IPR014756">
    <property type="entry name" value="Ig_E-set"/>
</dbReference>
<keyword evidence="1" id="KW-0677">Repeat</keyword>
<reference evidence="4 5" key="1">
    <citation type="submission" date="2021-08" db="EMBL/GenBank/DDBJ databases">
        <title>Muricauda profundi sp. nov., a marine bacterium isolated from deep seawater of the Mariana Trench.</title>
        <authorList>
            <person name="Wei Y."/>
        </authorList>
    </citation>
    <scope>NUCLEOTIDE SEQUENCE [LARGE SCALE GENOMIC DNA]</scope>
    <source>
        <strain evidence="4 5">W52</strain>
    </source>
</reference>
<dbReference type="Proteomes" id="UP001196136">
    <property type="component" value="Unassembled WGS sequence"/>
</dbReference>
<dbReference type="Gene3D" id="2.60.40.10">
    <property type="entry name" value="Immunoglobulins"/>
    <property type="match status" value="3"/>
</dbReference>
<dbReference type="SMART" id="SM00429">
    <property type="entry name" value="IPT"/>
    <property type="match status" value="3"/>
</dbReference>
<dbReference type="PROSITE" id="PS50012">
    <property type="entry name" value="RCC1_3"/>
    <property type="match status" value="5"/>
</dbReference>
<dbReference type="PROSITE" id="PS51257">
    <property type="entry name" value="PROKAR_LIPOPROTEIN"/>
    <property type="match status" value="1"/>
</dbReference>
<dbReference type="PRINTS" id="PR00633">
    <property type="entry name" value="RCCNDNSATION"/>
</dbReference>
<evidence type="ECO:0000256" key="1">
    <source>
        <dbReference type="ARBA" id="ARBA00022737"/>
    </source>
</evidence>
<comment type="caution">
    <text evidence="4">The sequence shown here is derived from an EMBL/GenBank/DDBJ whole genome shotgun (WGS) entry which is preliminary data.</text>
</comment>
<organism evidence="4 5">
    <name type="scientific">Flagellimonas abyssi</name>
    <dbReference type="NCBI Taxonomy" id="2864871"/>
    <lineage>
        <taxon>Bacteria</taxon>
        <taxon>Pseudomonadati</taxon>
        <taxon>Bacteroidota</taxon>
        <taxon>Flavobacteriia</taxon>
        <taxon>Flavobacteriales</taxon>
        <taxon>Flavobacteriaceae</taxon>
        <taxon>Flagellimonas</taxon>
    </lineage>
</organism>
<evidence type="ECO:0000313" key="5">
    <source>
        <dbReference type="Proteomes" id="UP001196136"/>
    </source>
</evidence>
<feature type="domain" description="IPT/TIG" evidence="3">
    <location>
        <begin position="120"/>
        <end position="201"/>
    </location>
</feature>
<dbReference type="PANTHER" id="PTHR22870">
    <property type="entry name" value="REGULATOR OF CHROMOSOME CONDENSATION"/>
    <property type="match status" value="1"/>
</dbReference>